<dbReference type="Proteomes" id="UP000078550">
    <property type="component" value="Unassembled WGS sequence"/>
</dbReference>
<dbReference type="EMBL" id="FLRD01000100">
    <property type="protein sequence ID" value="SBT36979.1"/>
    <property type="molecule type" value="Genomic_DNA"/>
</dbReference>
<organism evidence="1 4">
    <name type="scientific">Plasmodium ovale wallikeri</name>
    <dbReference type="NCBI Taxonomy" id="864142"/>
    <lineage>
        <taxon>Eukaryota</taxon>
        <taxon>Sar</taxon>
        <taxon>Alveolata</taxon>
        <taxon>Apicomplexa</taxon>
        <taxon>Aconoidasida</taxon>
        <taxon>Haemosporida</taxon>
        <taxon>Plasmodiidae</taxon>
        <taxon>Plasmodium</taxon>
        <taxon>Plasmodium (Plasmodium)</taxon>
    </lineage>
</organism>
<evidence type="ECO:0000313" key="3">
    <source>
        <dbReference type="Proteomes" id="UP000078550"/>
    </source>
</evidence>
<reference evidence="3 4" key="2">
    <citation type="submission" date="2016-05" db="EMBL/GenBank/DDBJ databases">
        <authorList>
            <person name="Naeem Raeece"/>
        </authorList>
    </citation>
    <scope>NUCLEOTIDE SEQUENCE [LARGE SCALE GENOMIC DNA]</scope>
</reference>
<dbReference type="AlphaFoldDB" id="A0A1A8YZE3"/>
<reference evidence="1" key="1">
    <citation type="submission" date="2016-05" db="EMBL/GenBank/DDBJ databases">
        <authorList>
            <person name="Lavstsen T."/>
            <person name="Jespersen J.S."/>
        </authorList>
    </citation>
    <scope>NUCLEOTIDE SEQUENCE [LARGE SCALE GENOMIC DNA]</scope>
</reference>
<accession>A0A1A8YZE3</accession>
<dbReference type="EMBL" id="FLRE01000129">
    <property type="protein sequence ID" value="SBT37676.1"/>
    <property type="molecule type" value="Genomic_DNA"/>
</dbReference>
<evidence type="ECO:0000313" key="4">
    <source>
        <dbReference type="Proteomes" id="UP000078555"/>
    </source>
</evidence>
<proteinExistence type="predicted"/>
<sequence length="86" mass="10101">MDNNKITSQPKFIFSENNFWKIDRISVDIFESIADTGDINFIQNEVALCFAMSRSAPTCAYFMFFFTYKVKSCHRNAPEDDNKRRI</sequence>
<gene>
    <name evidence="1" type="ORF">POVWA1_035200</name>
    <name evidence="2" type="ORF">POVWA2_034360</name>
</gene>
<name>A0A1A8YZE3_PLAOA</name>
<evidence type="ECO:0000313" key="2">
    <source>
        <dbReference type="EMBL" id="SBT37676.1"/>
    </source>
</evidence>
<evidence type="ECO:0000313" key="1">
    <source>
        <dbReference type="EMBL" id="SBT36979.1"/>
    </source>
</evidence>
<protein>
    <submittedName>
        <fullName evidence="1">Uncharacterized protein</fullName>
    </submittedName>
</protein>
<dbReference type="Proteomes" id="UP000078555">
    <property type="component" value="Unassembled WGS sequence"/>
</dbReference>
<keyword evidence="4" id="KW-1185">Reference proteome</keyword>